<dbReference type="SUPFAM" id="SSF52047">
    <property type="entry name" value="RNI-like"/>
    <property type="match status" value="1"/>
</dbReference>
<keyword evidence="2" id="KW-1185">Reference proteome</keyword>
<name>A0A9P7RPY4_9AGAR</name>
<reference evidence="1" key="1">
    <citation type="journal article" date="2021" name="Genome Biol. Evol.">
        <title>The assembled and annotated genome of the fairy-ring fungus Marasmius oreades.</title>
        <authorList>
            <person name="Hiltunen M."/>
            <person name="Ament-Velasquez S.L."/>
            <person name="Johannesson H."/>
        </authorList>
    </citation>
    <scope>NUCLEOTIDE SEQUENCE</scope>
    <source>
        <strain evidence="1">03SP1</strain>
    </source>
</reference>
<proteinExistence type="predicted"/>
<dbReference type="InterPro" id="IPR032675">
    <property type="entry name" value="LRR_dom_sf"/>
</dbReference>
<dbReference type="EMBL" id="CM032189">
    <property type="protein sequence ID" value="KAG7087671.1"/>
    <property type="molecule type" value="Genomic_DNA"/>
</dbReference>
<evidence type="ECO:0008006" key="3">
    <source>
        <dbReference type="Google" id="ProtNLM"/>
    </source>
</evidence>
<gene>
    <name evidence="1" type="ORF">E1B28_013619</name>
</gene>
<sequence length="364" mass="41400">MPAKTPIPIELIHLVIRFLDDSKSTLASCALVCRSWVPISRFIFFRHIDLSTTVEPFLKLLESPYQTVSTARVESLTVTHSRYAPALFNRLLTWRSSDNHRTLSTALPSLKRLTLNKVGWWTLSGEAKDQLLNEFLTITHLKLTMTAFDTYDDFLPLINSFPSLEQLDLDTVRPALHWEPTVPLDSVELPRNLHRISLRQIDDCQIIAFLAPCPNLETLHCRFIDFDAVSPECTSAICKLLRSSGESLLSFGLEVERYQVDGARDDTALDLSKNPNLGYLCLSPYHILPTLKSFVRCREPPGFTSLCLPRFDELDWESLDLLLSRDLAFKHLQEIHLEDRVLGKGELDLEALMPRCGEKGLLRG</sequence>
<dbReference type="KEGG" id="more:E1B28_013619"/>
<comment type="caution">
    <text evidence="1">The sequence shown here is derived from an EMBL/GenBank/DDBJ whole genome shotgun (WGS) entry which is preliminary data.</text>
</comment>
<protein>
    <recommendedName>
        <fullName evidence="3">F-box domain-containing protein</fullName>
    </recommendedName>
</protein>
<dbReference type="Proteomes" id="UP001049176">
    <property type="component" value="Chromosome 9"/>
</dbReference>
<accession>A0A9P7RPY4</accession>
<dbReference type="OrthoDB" id="2971488at2759"/>
<dbReference type="AlphaFoldDB" id="A0A9P7RPY4"/>
<evidence type="ECO:0000313" key="1">
    <source>
        <dbReference type="EMBL" id="KAG7087671.1"/>
    </source>
</evidence>
<dbReference type="RefSeq" id="XP_043004142.1">
    <property type="nucleotide sequence ID" value="XM_043158787.1"/>
</dbReference>
<dbReference type="GeneID" id="66082694"/>
<evidence type="ECO:0000313" key="2">
    <source>
        <dbReference type="Proteomes" id="UP001049176"/>
    </source>
</evidence>
<dbReference type="Gene3D" id="3.80.10.10">
    <property type="entry name" value="Ribonuclease Inhibitor"/>
    <property type="match status" value="1"/>
</dbReference>
<organism evidence="1 2">
    <name type="scientific">Marasmius oreades</name>
    <name type="common">fairy-ring Marasmius</name>
    <dbReference type="NCBI Taxonomy" id="181124"/>
    <lineage>
        <taxon>Eukaryota</taxon>
        <taxon>Fungi</taxon>
        <taxon>Dikarya</taxon>
        <taxon>Basidiomycota</taxon>
        <taxon>Agaricomycotina</taxon>
        <taxon>Agaricomycetes</taxon>
        <taxon>Agaricomycetidae</taxon>
        <taxon>Agaricales</taxon>
        <taxon>Marasmiineae</taxon>
        <taxon>Marasmiaceae</taxon>
        <taxon>Marasmius</taxon>
    </lineage>
</organism>